<evidence type="ECO:0000256" key="1">
    <source>
        <dbReference type="ARBA" id="ARBA00000885"/>
    </source>
</evidence>
<dbReference type="GO" id="GO:0000209">
    <property type="term" value="P:protein polyubiquitination"/>
    <property type="evidence" value="ECO:0007669"/>
    <property type="project" value="TreeGrafter"/>
</dbReference>
<feature type="active site" description="Glycyl thioester intermediate" evidence="11">
    <location>
        <position position="502"/>
    </location>
</feature>
<accession>A0A4P9XAI3</accession>
<dbReference type="GO" id="GO:0006511">
    <property type="term" value="P:ubiquitin-dependent protein catabolic process"/>
    <property type="evidence" value="ECO:0007669"/>
    <property type="project" value="TreeGrafter"/>
</dbReference>
<dbReference type="EC" id="2.3.2.26" evidence="4"/>
<dbReference type="OrthoDB" id="8068875at2759"/>
<evidence type="ECO:0000256" key="2">
    <source>
        <dbReference type="ARBA" id="ARBA00004123"/>
    </source>
</evidence>
<evidence type="ECO:0000256" key="10">
    <source>
        <dbReference type="ARBA" id="ARBA00034494"/>
    </source>
</evidence>
<evidence type="ECO:0000256" key="12">
    <source>
        <dbReference type="SAM" id="MobiDB-lite"/>
    </source>
</evidence>
<feature type="region of interest" description="Disordered" evidence="12">
    <location>
        <begin position="79"/>
        <end position="106"/>
    </location>
</feature>
<name>A0A4P9XAI3_9FUNG</name>
<comment type="subcellular location">
    <subcellularLocation>
        <location evidence="2">Nucleus</location>
    </subcellularLocation>
</comment>
<dbReference type="FunFam" id="3.90.1750.10:FF:000003">
    <property type="entry name" value="E3 ubiquitin-protein ligase UPL1"/>
    <property type="match status" value="1"/>
</dbReference>
<dbReference type="GO" id="GO:0005634">
    <property type="term" value="C:nucleus"/>
    <property type="evidence" value="ECO:0007669"/>
    <property type="project" value="UniProtKB-SubCell"/>
</dbReference>
<organism evidence="14 15">
    <name type="scientific">Caulochytrium protostelioides</name>
    <dbReference type="NCBI Taxonomy" id="1555241"/>
    <lineage>
        <taxon>Eukaryota</taxon>
        <taxon>Fungi</taxon>
        <taxon>Fungi incertae sedis</taxon>
        <taxon>Chytridiomycota</taxon>
        <taxon>Chytridiomycota incertae sedis</taxon>
        <taxon>Chytridiomycetes</taxon>
        <taxon>Caulochytriales</taxon>
        <taxon>Caulochytriaceae</taxon>
        <taxon>Caulochytrium</taxon>
    </lineage>
</organism>
<gene>
    <name evidence="14" type="ORF">CXG81DRAFT_10844</name>
</gene>
<dbReference type="InterPro" id="IPR000569">
    <property type="entry name" value="HECT_dom"/>
</dbReference>
<keyword evidence="8" id="KW-0509">mRNA transport</keyword>
<dbReference type="Pfam" id="PF00632">
    <property type="entry name" value="HECT"/>
    <property type="match status" value="1"/>
</dbReference>
<dbReference type="GO" id="GO:0061630">
    <property type="term" value="F:ubiquitin protein ligase activity"/>
    <property type="evidence" value="ECO:0007669"/>
    <property type="project" value="UniProtKB-EC"/>
</dbReference>
<dbReference type="InterPro" id="IPR035983">
    <property type="entry name" value="Hect_E3_ubiquitin_ligase"/>
</dbReference>
<keyword evidence="6" id="KW-0808">Transferase</keyword>
<dbReference type="PANTHER" id="PTHR11254:SF67">
    <property type="entry name" value="E3 UBIQUITIN-PROTEIN LIGASE HUWE1"/>
    <property type="match status" value="1"/>
</dbReference>
<sequence length="535" mass="61258">MNFSHLWKGLGENLETINEKPDLLPIATVLLPLIESFMVVSKPYVMVQHKHENASVNLNLNETPSVGQKTVSELLQQQHQRALASSRATSPPLGATTASGSQHPHQPALSLNEELFFVFTEEHRKILNTMVRHNPSLMSGSFSLLILNPKVLEFDCKRTYFTQQLHRRSRMHQPHPTLQVNVRRQYVFEESFHQLHGRRGKDIAFAKLNVRFTDEEGVDAGGVTREWFSVLARQMFNPDYALFKPSAVDKITYQPNRASWVNPDHLSYFKFVGRIIGKAIHDGRLMDCYFTRSFYKQLIDVPVDYKDMEAFDPDLHKSLVWMLNNDITDIIDETFSIETEDFGEKKTIELKPGGAELPVTEENKREYVDLLVKQKLTTAIKQQIDAFMSGFNEVIPKELIRIFNEQELELLISGLPDIDIDDWKNNTEYVNYTSSSTQIQWFWRAIRSFSQEEKAKVIQFATGTSKVPLEGFAQLQGSSGVQKFNIHKDFSSTLRLPSAHTCFNQVDLPEYNSYEQLRSQLLTAISECGTGFGLA</sequence>
<dbReference type="PANTHER" id="PTHR11254">
    <property type="entry name" value="HECT DOMAIN UBIQUITIN-PROTEIN LIGASE"/>
    <property type="match status" value="1"/>
</dbReference>
<feature type="domain" description="HECT" evidence="13">
    <location>
        <begin position="199"/>
        <end position="535"/>
    </location>
</feature>
<dbReference type="GO" id="GO:0051028">
    <property type="term" value="P:mRNA transport"/>
    <property type="evidence" value="ECO:0007669"/>
    <property type="project" value="UniProtKB-KW"/>
</dbReference>
<evidence type="ECO:0000313" key="14">
    <source>
        <dbReference type="EMBL" id="RKP02374.1"/>
    </source>
</evidence>
<evidence type="ECO:0000256" key="3">
    <source>
        <dbReference type="ARBA" id="ARBA00004906"/>
    </source>
</evidence>
<dbReference type="FunFam" id="3.90.1750.10:FF:000026">
    <property type="entry name" value="E3 ubiquitin-protein ligase HACE1"/>
    <property type="match status" value="1"/>
</dbReference>
<dbReference type="PROSITE" id="PS50237">
    <property type="entry name" value="HECT"/>
    <property type="match status" value="1"/>
</dbReference>
<protein>
    <recommendedName>
        <fullName evidence="4">HECT-type E3 ubiquitin transferase</fullName>
        <ecNumber evidence="4">2.3.2.26</ecNumber>
    </recommendedName>
</protein>
<dbReference type="FunFam" id="3.30.2160.10:FF:000001">
    <property type="entry name" value="E3 ubiquitin-protein ligase NEDD4-like"/>
    <property type="match status" value="1"/>
</dbReference>
<reference evidence="15" key="1">
    <citation type="journal article" date="2018" name="Nat. Microbiol.">
        <title>Leveraging single-cell genomics to expand the fungal tree of life.</title>
        <authorList>
            <person name="Ahrendt S.R."/>
            <person name="Quandt C.A."/>
            <person name="Ciobanu D."/>
            <person name="Clum A."/>
            <person name="Salamov A."/>
            <person name="Andreopoulos B."/>
            <person name="Cheng J.F."/>
            <person name="Woyke T."/>
            <person name="Pelin A."/>
            <person name="Henrissat B."/>
            <person name="Reynolds N.K."/>
            <person name="Benny G.L."/>
            <person name="Smith M.E."/>
            <person name="James T.Y."/>
            <person name="Grigoriev I.V."/>
        </authorList>
    </citation>
    <scope>NUCLEOTIDE SEQUENCE [LARGE SCALE GENOMIC DNA]</scope>
    <source>
        <strain evidence="15">ATCC 52028</strain>
    </source>
</reference>
<evidence type="ECO:0000313" key="15">
    <source>
        <dbReference type="Proteomes" id="UP000274922"/>
    </source>
</evidence>
<evidence type="ECO:0000256" key="7">
    <source>
        <dbReference type="ARBA" id="ARBA00022786"/>
    </source>
</evidence>
<evidence type="ECO:0000256" key="5">
    <source>
        <dbReference type="ARBA" id="ARBA00022448"/>
    </source>
</evidence>
<evidence type="ECO:0000256" key="9">
    <source>
        <dbReference type="ARBA" id="ARBA00023242"/>
    </source>
</evidence>
<comment type="pathway">
    <text evidence="3">Protein modification; protein ubiquitination.</text>
</comment>
<dbReference type="GO" id="GO:0005737">
    <property type="term" value="C:cytoplasm"/>
    <property type="evidence" value="ECO:0007669"/>
    <property type="project" value="TreeGrafter"/>
</dbReference>
<keyword evidence="15" id="KW-1185">Reference proteome</keyword>
<dbReference type="Gene3D" id="3.30.2410.10">
    <property type="entry name" value="Hect, E3 ligase catalytic domain"/>
    <property type="match status" value="1"/>
</dbReference>
<evidence type="ECO:0000256" key="6">
    <source>
        <dbReference type="ARBA" id="ARBA00022679"/>
    </source>
</evidence>
<comment type="catalytic activity">
    <reaction evidence="1">
        <text>S-ubiquitinyl-[E2 ubiquitin-conjugating enzyme]-L-cysteine + [acceptor protein]-L-lysine = [E2 ubiquitin-conjugating enzyme]-L-cysteine + N(6)-ubiquitinyl-[acceptor protein]-L-lysine.</text>
        <dbReference type="EC" id="2.3.2.26"/>
    </reaction>
</comment>
<dbReference type="FunFam" id="3.30.2410.10:FF:000004">
    <property type="entry name" value="E3 ubiquitin-protein ligase HUWE1, variant"/>
    <property type="match status" value="1"/>
</dbReference>
<keyword evidence="9" id="KW-0539">Nucleus</keyword>
<keyword evidence="7 11" id="KW-0833">Ubl conjugation pathway</keyword>
<evidence type="ECO:0000256" key="8">
    <source>
        <dbReference type="ARBA" id="ARBA00022816"/>
    </source>
</evidence>
<dbReference type="CDD" id="cd00078">
    <property type="entry name" value="HECTc"/>
    <property type="match status" value="1"/>
</dbReference>
<proteinExistence type="inferred from homology"/>
<dbReference type="SMART" id="SM00119">
    <property type="entry name" value="HECTc"/>
    <property type="match status" value="1"/>
</dbReference>
<dbReference type="Gene3D" id="3.30.2160.10">
    <property type="entry name" value="Hect, E3 ligase catalytic domain"/>
    <property type="match status" value="1"/>
</dbReference>
<dbReference type="STRING" id="1555241.A0A4P9XAI3"/>
<dbReference type="SUPFAM" id="SSF56204">
    <property type="entry name" value="Hect, E3 ligase catalytic domain"/>
    <property type="match status" value="1"/>
</dbReference>
<dbReference type="InterPro" id="IPR050409">
    <property type="entry name" value="E3_ubiq-protein_ligase"/>
</dbReference>
<evidence type="ECO:0000256" key="4">
    <source>
        <dbReference type="ARBA" id="ARBA00012485"/>
    </source>
</evidence>
<dbReference type="Gene3D" id="3.90.1750.10">
    <property type="entry name" value="Hect, E3 ligase catalytic domains"/>
    <property type="match status" value="1"/>
</dbReference>
<dbReference type="Proteomes" id="UP000274922">
    <property type="component" value="Unassembled WGS sequence"/>
</dbReference>
<dbReference type="EMBL" id="ML014145">
    <property type="protein sequence ID" value="RKP02374.1"/>
    <property type="molecule type" value="Genomic_DNA"/>
</dbReference>
<dbReference type="AlphaFoldDB" id="A0A4P9XAI3"/>
<comment type="similarity">
    <text evidence="10">Belongs to the UPL family. TOM1/PTR1 subfamily.</text>
</comment>
<evidence type="ECO:0000256" key="11">
    <source>
        <dbReference type="PROSITE-ProRule" id="PRU00104"/>
    </source>
</evidence>
<keyword evidence="5" id="KW-0813">Transport</keyword>
<evidence type="ECO:0000259" key="13">
    <source>
        <dbReference type="PROSITE" id="PS50237"/>
    </source>
</evidence>